<dbReference type="PANTHER" id="PTHR43201:SF5">
    <property type="entry name" value="MEDIUM-CHAIN ACYL-COA LIGASE ACSF2, MITOCHONDRIAL"/>
    <property type="match status" value="1"/>
</dbReference>
<keyword evidence="2" id="KW-0436">Ligase</keyword>
<reference evidence="4 5" key="1">
    <citation type="submission" date="2018-03" db="EMBL/GenBank/DDBJ databases">
        <title>Genomic Encyclopedia of Archaeal and Bacterial Type Strains, Phase II (KMG-II): from individual species to whole genera.</title>
        <authorList>
            <person name="Goeker M."/>
        </authorList>
    </citation>
    <scope>NUCLEOTIDE SEQUENCE [LARGE SCALE GENOMIC DNA]</scope>
    <source>
        <strain evidence="4 5">DSM 100212</strain>
    </source>
</reference>
<gene>
    <name evidence="4" type="ORF">CLV74_11763</name>
</gene>
<dbReference type="GO" id="GO:0031956">
    <property type="term" value="F:medium-chain fatty acid-CoA ligase activity"/>
    <property type="evidence" value="ECO:0007669"/>
    <property type="project" value="TreeGrafter"/>
</dbReference>
<dbReference type="AlphaFoldDB" id="A0A2T0WEV4"/>
<dbReference type="InterPro" id="IPR000873">
    <property type="entry name" value="AMP-dep_synth/lig_dom"/>
</dbReference>
<dbReference type="Gene3D" id="1.10.1200.10">
    <property type="entry name" value="ACP-like"/>
    <property type="match status" value="1"/>
</dbReference>
<evidence type="ECO:0000313" key="4">
    <source>
        <dbReference type="EMBL" id="PRY85238.1"/>
    </source>
</evidence>
<dbReference type="PANTHER" id="PTHR43201">
    <property type="entry name" value="ACYL-COA SYNTHETASE"/>
    <property type="match status" value="1"/>
</dbReference>
<dbReference type="Proteomes" id="UP000238392">
    <property type="component" value="Unassembled WGS sequence"/>
</dbReference>
<dbReference type="SUPFAM" id="SSF47336">
    <property type="entry name" value="ACP-like"/>
    <property type="match status" value="1"/>
</dbReference>
<dbReference type="InterPro" id="IPR045851">
    <property type="entry name" value="AMP-bd_C_sf"/>
</dbReference>
<accession>A0A2T0WEV4</accession>
<dbReference type="EMBL" id="PVTQ01000017">
    <property type="protein sequence ID" value="PRY85238.1"/>
    <property type="molecule type" value="Genomic_DNA"/>
</dbReference>
<dbReference type="Gene3D" id="3.30.300.30">
    <property type="match status" value="1"/>
</dbReference>
<dbReference type="InterPro" id="IPR036736">
    <property type="entry name" value="ACP-like_sf"/>
</dbReference>
<feature type="domain" description="Carrier" evidence="3">
    <location>
        <begin position="547"/>
        <end position="625"/>
    </location>
</feature>
<sequence>MGILYGAGNLTLSGHNVLNFIDCFDNAAKGFSEASLFLKTEKYSLNRKTFNETLRRMFTFYEQLGLKTGDRIGVLSREPADVSALVLSAMRAGIGVVVINPEMTDGELERAQKACGLAHLFHEVDPTNPRVLPDGLAVTHFTPWGGEASGGGLLGRLRRKQSSGQAETLQQMLAGVAPKDPPAEIAPDTLALMLYTSGTTSQPKVVQLTHANISAQFDIFDQVYDYSRDSRILNPLPMHFTDGMCHGPLITFLKGATLYRPREFDITQLEDLLIEVYREKITHLIVVPAILALMDRMGSEYLDTFKSPHFRYIRSSGDRLPTALWESIEARYGTRVVNTYGMSETVCEATFSGPSDELRKVGTIGKAVGVEWKIVDEEGNSLSTGETGELLLKGPLITKGYRDQPELTAAAIQDGWLRTGDLATADADGFVTIAGRQKDLIISGGVNIQPQEITDCLLACEGIADAIAFGLPHGVWGEQVAAAIVLDEDVQMDQAAVIQYCAKHLTAHKLPRIVSFVDALPRNPAGKVLVKQLRSESHTMDLSSGSVQESAIADAVLSTAAQTFGVPVDELHLSSEPATTRGWDSFAHLTLVTALEANFDTTFSAQEILRISNLSALVDLLAARRSVPA</sequence>
<dbReference type="GO" id="GO:0006631">
    <property type="term" value="P:fatty acid metabolic process"/>
    <property type="evidence" value="ECO:0007669"/>
    <property type="project" value="TreeGrafter"/>
</dbReference>
<dbReference type="InterPro" id="IPR020845">
    <property type="entry name" value="AMP-binding_CS"/>
</dbReference>
<dbReference type="Gene3D" id="3.40.50.12780">
    <property type="entry name" value="N-terminal domain of ligase-like"/>
    <property type="match status" value="1"/>
</dbReference>
<dbReference type="InterPro" id="IPR025110">
    <property type="entry name" value="AMP-bd_C"/>
</dbReference>
<name>A0A2T0WEV4_9RHOB</name>
<evidence type="ECO:0000313" key="5">
    <source>
        <dbReference type="Proteomes" id="UP000238392"/>
    </source>
</evidence>
<dbReference type="InterPro" id="IPR009081">
    <property type="entry name" value="PP-bd_ACP"/>
</dbReference>
<dbReference type="PROSITE" id="PS50075">
    <property type="entry name" value="CARRIER"/>
    <property type="match status" value="1"/>
</dbReference>
<keyword evidence="5" id="KW-1185">Reference proteome</keyword>
<dbReference type="Pfam" id="PF00501">
    <property type="entry name" value="AMP-binding"/>
    <property type="match status" value="1"/>
</dbReference>
<proteinExistence type="inferred from homology"/>
<dbReference type="Pfam" id="PF13193">
    <property type="entry name" value="AMP-binding_C"/>
    <property type="match status" value="1"/>
</dbReference>
<evidence type="ECO:0000259" key="3">
    <source>
        <dbReference type="PROSITE" id="PS50075"/>
    </source>
</evidence>
<dbReference type="InterPro" id="IPR042099">
    <property type="entry name" value="ANL_N_sf"/>
</dbReference>
<comment type="caution">
    <text evidence="4">The sequence shown here is derived from an EMBL/GenBank/DDBJ whole genome shotgun (WGS) entry which is preliminary data.</text>
</comment>
<organism evidence="4 5">
    <name type="scientific">Donghicola tyrosinivorans</name>
    <dbReference type="NCBI Taxonomy" id="1652492"/>
    <lineage>
        <taxon>Bacteria</taxon>
        <taxon>Pseudomonadati</taxon>
        <taxon>Pseudomonadota</taxon>
        <taxon>Alphaproteobacteria</taxon>
        <taxon>Rhodobacterales</taxon>
        <taxon>Roseobacteraceae</taxon>
        <taxon>Donghicola</taxon>
    </lineage>
</organism>
<dbReference type="SUPFAM" id="SSF56801">
    <property type="entry name" value="Acetyl-CoA synthetase-like"/>
    <property type="match status" value="1"/>
</dbReference>
<comment type="similarity">
    <text evidence="1">Belongs to the ATP-dependent AMP-binding enzyme family.</text>
</comment>
<dbReference type="PROSITE" id="PS00455">
    <property type="entry name" value="AMP_BINDING"/>
    <property type="match status" value="1"/>
</dbReference>
<evidence type="ECO:0000256" key="2">
    <source>
        <dbReference type="ARBA" id="ARBA00022598"/>
    </source>
</evidence>
<protein>
    <submittedName>
        <fullName evidence="4">Long-chain acyl-CoA synthetase</fullName>
    </submittedName>
</protein>
<evidence type="ECO:0000256" key="1">
    <source>
        <dbReference type="ARBA" id="ARBA00006432"/>
    </source>
</evidence>